<dbReference type="OrthoDB" id="9765084at2"/>
<dbReference type="GO" id="GO:0008168">
    <property type="term" value="F:methyltransferase activity"/>
    <property type="evidence" value="ECO:0007669"/>
    <property type="project" value="UniProtKB-KW"/>
</dbReference>
<dbReference type="EMBL" id="FWEV01000001">
    <property type="protein sequence ID" value="SLM27353.1"/>
    <property type="molecule type" value="Genomic_DNA"/>
</dbReference>
<dbReference type="InterPro" id="IPR050447">
    <property type="entry name" value="Erg6_SMT_methyltransf"/>
</dbReference>
<dbReference type="Proteomes" id="UP000191931">
    <property type="component" value="Unassembled WGS sequence"/>
</dbReference>
<dbReference type="EC" id="2.1.1.-" evidence="1"/>
<reference evidence="1 2" key="1">
    <citation type="submission" date="2017-03" db="EMBL/GenBank/DDBJ databases">
        <authorList>
            <person name="Afonso C.L."/>
            <person name="Miller P.J."/>
            <person name="Scott M.A."/>
            <person name="Spackman E."/>
            <person name="Goraichik I."/>
            <person name="Dimitrov K.M."/>
            <person name="Suarez D.L."/>
            <person name="Swayne D.E."/>
        </authorList>
    </citation>
    <scope>NUCLEOTIDE SEQUENCE [LARGE SCALE GENOMIC DNA]</scope>
    <source>
        <strain evidence="1">PRJEB14757</strain>
    </source>
</reference>
<accession>A0A1W1H4E5</accession>
<dbReference type="CDD" id="cd02440">
    <property type="entry name" value="AdoMet_MTases"/>
    <property type="match status" value="1"/>
</dbReference>
<keyword evidence="1" id="KW-0489">Methyltransferase</keyword>
<name>A0A1W1H4E5_9BACT</name>
<dbReference type="PANTHER" id="PTHR44068:SF11">
    <property type="entry name" value="GERANYL DIPHOSPHATE 2-C-METHYLTRANSFERASE"/>
    <property type="match status" value="1"/>
</dbReference>
<dbReference type="GO" id="GO:0032259">
    <property type="term" value="P:methylation"/>
    <property type="evidence" value="ECO:0007669"/>
    <property type="project" value="UniProtKB-KW"/>
</dbReference>
<keyword evidence="2" id="KW-1185">Reference proteome</keyword>
<dbReference type="InterPro" id="IPR029063">
    <property type="entry name" value="SAM-dependent_MTases_sf"/>
</dbReference>
<sequence length="264" mass="30263">MITVDFNRLGIKPGYRILDIGCGEGRHTAKAWEFPGTVCIGADMSHGDLLISSEKLKHHEEFMENIRCRNTPRRDTLHKVPQNKTEATFQTSKRSSTWALSAADITCLPFSDNSFDVVICSEVMEHIHGEYDALMELKRVLKKGGMMALSIPRYWPEKICWNLSREYSNSPGGHIRIYRKKELEKKVINAGFIPSGKHHYAHSLHSAYWWLKCLVGLSNTDSIAVNAYHSILVWDLMKKPFITRFTEKLLNPLMGKSIVFYFSK</sequence>
<dbReference type="Gene3D" id="3.40.50.150">
    <property type="entry name" value="Vaccinia Virus protein VP39"/>
    <property type="match status" value="1"/>
</dbReference>
<protein>
    <submittedName>
        <fullName evidence="1">Putative SAM-dependent methyltransferase</fullName>
        <ecNumber evidence="1">2.1.1.-</ecNumber>
    </submittedName>
</protein>
<dbReference type="STRING" id="1246637.MTBBW1_10012"/>
<dbReference type="SUPFAM" id="SSF53335">
    <property type="entry name" value="S-adenosyl-L-methionine-dependent methyltransferases"/>
    <property type="match status" value="1"/>
</dbReference>
<evidence type="ECO:0000313" key="1">
    <source>
        <dbReference type="EMBL" id="SLM27353.1"/>
    </source>
</evidence>
<organism evidence="1 2">
    <name type="scientific">Desulfamplus magnetovallimortis</name>
    <dbReference type="NCBI Taxonomy" id="1246637"/>
    <lineage>
        <taxon>Bacteria</taxon>
        <taxon>Pseudomonadati</taxon>
        <taxon>Thermodesulfobacteriota</taxon>
        <taxon>Desulfobacteria</taxon>
        <taxon>Desulfobacterales</taxon>
        <taxon>Desulfobacteraceae</taxon>
        <taxon>Desulfamplus</taxon>
    </lineage>
</organism>
<evidence type="ECO:0000313" key="2">
    <source>
        <dbReference type="Proteomes" id="UP000191931"/>
    </source>
</evidence>
<dbReference type="RefSeq" id="WP_080797511.1">
    <property type="nucleotide sequence ID" value="NZ_LT828540.1"/>
</dbReference>
<keyword evidence="1" id="KW-0808">Transferase</keyword>
<dbReference type="PANTHER" id="PTHR44068">
    <property type="entry name" value="ZGC:194242"/>
    <property type="match status" value="1"/>
</dbReference>
<dbReference type="Pfam" id="PF13489">
    <property type="entry name" value="Methyltransf_23"/>
    <property type="match status" value="1"/>
</dbReference>
<proteinExistence type="predicted"/>
<dbReference type="AlphaFoldDB" id="A0A1W1H4E5"/>
<gene>
    <name evidence="1" type="ORF">MTBBW1_10012</name>
</gene>